<comment type="subcellular location">
    <subcellularLocation>
        <location evidence="1">Cell inner membrane</location>
    </subcellularLocation>
</comment>
<evidence type="ECO:0000256" key="4">
    <source>
        <dbReference type="ARBA" id="ARBA00022448"/>
    </source>
</evidence>
<evidence type="ECO:0000256" key="10">
    <source>
        <dbReference type="ARBA" id="ARBA00030772"/>
    </source>
</evidence>
<reference evidence="11 12" key="1">
    <citation type="journal article" date="2018" name="Genet. Mol. Biol.">
        <title>The genome sequence of Dyella jiangningensis FCAV SCS01 from a lignocellulose-decomposing microbial consortium metagenome reveals potential for biotechnological applications.</title>
        <authorList>
            <person name="Desiderato J.G."/>
            <person name="Alvarenga D.O."/>
            <person name="Constancio M.T.L."/>
            <person name="Alves L.M.C."/>
            <person name="Varani A.M."/>
        </authorList>
    </citation>
    <scope>NUCLEOTIDE SEQUENCE [LARGE SCALE GENOMIC DNA]</scope>
    <source>
        <strain evidence="11 12">FCAV SCS01</strain>
    </source>
</reference>
<comment type="similarity">
    <text evidence="2">Belongs to the GSP N family.</text>
</comment>
<keyword evidence="12" id="KW-1185">Reference proteome</keyword>
<dbReference type="GO" id="GO:0015627">
    <property type="term" value="C:type II protein secretion system complex"/>
    <property type="evidence" value="ECO:0007669"/>
    <property type="project" value="InterPro"/>
</dbReference>
<dbReference type="InterPro" id="IPR022792">
    <property type="entry name" value="T2SS_protein-GspN"/>
</dbReference>
<evidence type="ECO:0000256" key="5">
    <source>
        <dbReference type="ARBA" id="ARBA00022475"/>
    </source>
</evidence>
<evidence type="ECO:0000256" key="8">
    <source>
        <dbReference type="ARBA" id="ARBA00022927"/>
    </source>
</evidence>
<dbReference type="Pfam" id="PF01203">
    <property type="entry name" value="T2SSN"/>
    <property type="match status" value="1"/>
</dbReference>
<dbReference type="RefSeq" id="WP_111984058.1">
    <property type="nucleotide sequence ID" value="NZ_NFZS01000004.1"/>
</dbReference>
<keyword evidence="4" id="KW-0813">Transport</keyword>
<name>A0A328P0K8_9GAMM</name>
<keyword evidence="7" id="KW-0812">Transmembrane</keyword>
<evidence type="ECO:0000256" key="3">
    <source>
        <dbReference type="ARBA" id="ARBA00021563"/>
    </source>
</evidence>
<gene>
    <name evidence="11" type="ORF">CA260_16140</name>
</gene>
<keyword evidence="9" id="KW-0472">Membrane</keyword>
<protein>
    <recommendedName>
        <fullName evidence="3">Type II secretion system protein N</fullName>
    </recommendedName>
    <alternativeName>
        <fullName evidence="10">General secretion pathway protein N</fullName>
    </alternativeName>
</protein>
<dbReference type="OrthoDB" id="5959533at2"/>
<evidence type="ECO:0000313" key="11">
    <source>
        <dbReference type="EMBL" id="RAO75589.1"/>
    </source>
</evidence>
<dbReference type="GO" id="GO:0005886">
    <property type="term" value="C:plasma membrane"/>
    <property type="evidence" value="ECO:0007669"/>
    <property type="project" value="UniProtKB-SubCell"/>
</dbReference>
<keyword evidence="8" id="KW-0653">Protein transport</keyword>
<proteinExistence type="inferred from homology"/>
<evidence type="ECO:0000256" key="7">
    <source>
        <dbReference type="ARBA" id="ARBA00022692"/>
    </source>
</evidence>
<evidence type="ECO:0000256" key="6">
    <source>
        <dbReference type="ARBA" id="ARBA00022519"/>
    </source>
</evidence>
<keyword evidence="5" id="KW-1003">Cell membrane</keyword>
<evidence type="ECO:0000256" key="1">
    <source>
        <dbReference type="ARBA" id="ARBA00004533"/>
    </source>
</evidence>
<organism evidence="11 12">
    <name type="scientific">Dyella jiangningensis</name>
    <dbReference type="NCBI Taxonomy" id="1379159"/>
    <lineage>
        <taxon>Bacteria</taxon>
        <taxon>Pseudomonadati</taxon>
        <taxon>Pseudomonadota</taxon>
        <taxon>Gammaproteobacteria</taxon>
        <taxon>Lysobacterales</taxon>
        <taxon>Rhodanobacteraceae</taxon>
        <taxon>Dyella</taxon>
    </lineage>
</organism>
<evidence type="ECO:0000313" key="12">
    <source>
        <dbReference type="Proteomes" id="UP000248926"/>
    </source>
</evidence>
<sequence>MKHWRIALAGLLGLLLIGFALVWFMPARWVLPLLAGRLGGIHLQQVSGLIWDGHAGRVVSAKGEDLGRLDWQLSRGALLRGDPECLVDLQGPRLQFHGRMQGRSATDARWTDVHMRADLDLLNAHLALPGGKPRGTLTADIPKAQLQGGWPLVLDARLEWQDASLRTPRQGDVLLGTLRLTMHGSSGVIDGHLYDSGRGPLRIDGGLQLSPLAWRFNAIAAPREPTPALTRWLAAFGPVDADGVTHIHYTGGLAATMPGGNHG</sequence>
<dbReference type="GO" id="GO:0015628">
    <property type="term" value="P:protein secretion by the type II secretion system"/>
    <property type="evidence" value="ECO:0007669"/>
    <property type="project" value="InterPro"/>
</dbReference>
<dbReference type="EMBL" id="NFZS01000004">
    <property type="protein sequence ID" value="RAO75589.1"/>
    <property type="molecule type" value="Genomic_DNA"/>
</dbReference>
<comment type="caution">
    <text evidence="11">The sequence shown here is derived from an EMBL/GenBank/DDBJ whole genome shotgun (WGS) entry which is preliminary data.</text>
</comment>
<accession>A0A328P0K8</accession>
<dbReference type="AlphaFoldDB" id="A0A328P0K8"/>
<dbReference type="Proteomes" id="UP000248926">
    <property type="component" value="Unassembled WGS sequence"/>
</dbReference>
<evidence type="ECO:0000256" key="9">
    <source>
        <dbReference type="ARBA" id="ARBA00023136"/>
    </source>
</evidence>
<keyword evidence="6" id="KW-0997">Cell inner membrane</keyword>
<evidence type="ECO:0000256" key="2">
    <source>
        <dbReference type="ARBA" id="ARBA00007208"/>
    </source>
</evidence>